<dbReference type="GO" id="GO:0005524">
    <property type="term" value="F:ATP binding"/>
    <property type="evidence" value="ECO:0007669"/>
    <property type="project" value="UniProtKB-KW"/>
</dbReference>
<keyword evidence="2" id="KW-0067">ATP-binding</keyword>
<evidence type="ECO:0000256" key="1">
    <source>
        <dbReference type="ARBA" id="ARBA00022741"/>
    </source>
</evidence>
<dbReference type="Proteomes" id="UP000324800">
    <property type="component" value="Unassembled WGS sequence"/>
</dbReference>
<dbReference type="PANTHER" id="PTHR43272:SF33">
    <property type="entry name" value="AMP-BINDING DOMAIN-CONTAINING PROTEIN-RELATED"/>
    <property type="match status" value="1"/>
</dbReference>
<keyword evidence="1" id="KW-0547">Nucleotide-binding</keyword>
<feature type="domain" description="AMP-dependent synthetase/ligase" evidence="3">
    <location>
        <begin position="1"/>
        <end position="70"/>
    </location>
</feature>
<dbReference type="PANTHER" id="PTHR43272">
    <property type="entry name" value="LONG-CHAIN-FATTY-ACID--COA LIGASE"/>
    <property type="match status" value="1"/>
</dbReference>
<dbReference type="GO" id="GO:0004467">
    <property type="term" value="F:long-chain fatty acid-CoA ligase activity"/>
    <property type="evidence" value="ECO:0007669"/>
    <property type="project" value="TreeGrafter"/>
</dbReference>
<dbReference type="GO" id="GO:0016020">
    <property type="term" value="C:membrane"/>
    <property type="evidence" value="ECO:0007669"/>
    <property type="project" value="TreeGrafter"/>
</dbReference>
<dbReference type="GO" id="GO:0005783">
    <property type="term" value="C:endoplasmic reticulum"/>
    <property type="evidence" value="ECO:0007669"/>
    <property type="project" value="TreeGrafter"/>
</dbReference>
<dbReference type="InterPro" id="IPR042099">
    <property type="entry name" value="ANL_N_sf"/>
</dbReference>
<dbReference type="AlphaFoldDB" id="A0A5J4QUU3"/>
<protein>
    <submittedName>
        <fullName evidence="4">Putative long-chain-fatty-acid-CoA ligase</fullName>
    </submittedName>
</protein>
<feature type="non-terminal residue" evidence="4">
    <location>
        <position position="1"/>
    </location>
</feature>
<dbReference type="OrthoDB" id="1700726at2759"/>
<dbReference type="SUPFAM" id="SSF56801">
    <property type="entry name" value="Acetyl-CoA synthetase-like"/>
    <property type="match status" value="1"/>
</dbReference>
<proteinExistence type="predicted"/>
<evidence type="ECO:0000259" key="3">
    <source>
        <dbReference type="Pfam" id="PF00501"/>
    </source>
</evidence>
<dbReference type="InterPro" id="IPR000873">
    <property type="entry name" value="AMP-dep_synth/lig_dom"/>
</dbReference>
<dbReference type="Pfam" id="PF00501">
    <property type="entry name" value="AMP-binding"/>
    <property type="match status" value="1"/>
</dbReference>
<sequence>IAEGYGLTEVSACITCSEITHFDIGNIGVPHYLAEVCLESIPEMDYLVSDNPYPRGEILVRGPQVFVGYYKDEESTKTALDEDGFFHTGKF</sequence>
<dbReference type="Gene3D" id="3.40.50.12780">
    <property type="entry name" value="N-terminal domain of ligase-like"/>
    <property type="match status" value="1"/>
</dbReference>
<comment type="caution">
    <text evidence="4">The sequence shown here is derived from an EMBL/GenBank/DDBJ whole genome shotgun (WGS) entry which is preliminary data.</text>
</comment>
<evidence type="ECO:0000256" key="2">
    <source>
        <dbReference type="ARBA" id="ARBA00022840"/>
    </source>
</evidence>
<evidence type="ECO:0000313" key="5">
    <source>
        <dbReference type="Proteomes" id="UP000324800"/>
    </source>
</evidence>
<reference evidence="4 5" key="1">
    <citation type="submission" date="2019-03" db="EMBL/GenBank/DDBJ databases">
        <title>Single cell metagenomics reveals metabolic interactions within the superorganism composed of flagellate Streblomastix strix and complex community of Bacteroidetes bacteria on its surface.</title>
        <authorList>
            <person name="Treitli S.C."/>
            <person name="Kolisko M."/>
            <person name="Husnik F."/>
            <person name="Keeling P."/>
            <person name="Hampl V."/>
        </authorList>
    </citation>
    <scope>NUCLEOTIDE SEQUENCE [LARGE SCALE GENOMIC DNA]</scope>
    <source>
        <strain evidence="4">ST1C</strain>
    </source>
</reference>
<evidence type="ECO:0000313" key="4">
    <source>
        <dbReference type="EMBL" id="KAA6325009.1"/>
    </source>
</evidence>
<dbReference type="EMBL" id="SNRW01044235">
    <property type="protein sequence ID" value="KAA6325009.1"/>
    <property type="molecule type" value="Genomic_DNA"/>
</dbReference>
<name>A0A5J4QUU3_9EUKA</name>
<keyword evidence="4" id="KW-0436">Ligase</keyword>
<gene>
    <name evidence="4" type="ORF">EZS28_054120</name>
</gene>
<feature type="non-terminal residue" evidence="4">
    <location>
        <position position="91"/>
    </location>
</feature>
<organism evidence="4 5">
    <name type="scientific">Streblomastix strix</name>
    <dbReference type="NCBI Taxonomy" id="222440"/>
    <lineage>
        <taxon>Eukaryota</taxon>
        <taxon>Metamonada</taxon>
        <taxon>Preaxostyla</taxon>
        <taxon>Oxymonadida</taxon>
        <taxon>Streblomastigidae</taxon>
        <taxon>Streblomastix</taxon>
    </lineage>
</organism>
<accession>A0A5J4QUU3</accession>